<accession>A0A819N8W6</accession>
<dbReference type="EMBL" id="CAJOAX010006746">
    <property type="protein sequence ID" value="CAF3989995.1"/>
    <property type="molecule type" value="Genomic_DNA"/>
</dbReference>
<dbReference type="AlphaFoldDB" id="A0A819N8W6"/>
<dbReference type="Gene3D" id="3.40.30.10">
    <property type="entry name" value="Glutaredoxin"/>
    <property type="match status" value="1"/>
</dbReference>
<comment type="caution">
    <text evidence="3">The sequence shown here is derived from an EMBL/GenBank/DDBJ whole genome shotgun (WGS) entry which is preliminary data.</text>
</comment>
<dbReference type="Proteomes" id="UP000663823">
    <property type="component" value="Unassembled WGS sequence"/>
</dbReference>
<protein>
    <recommendedName>
        <fullName evidence="2">GST N-terminal domain-containing protein</fullName>
    </recommendedName>
</protein>
<evidence type="ECO:0000259" key="2">
    <source>
        <dbReference type="Pfam" id="PF02798"/>
    </source>
</evidence>
<evidence type="ECO:0000313" key="4">
    <source>
        <dbReference type="Proteomes" id="UP000663823"/>
    </source>
</evidence>
<dbReference type="Pfam" id="PF02798">
    <property type="entry name" value="GST_N"/>
    <property type="match status" value="1"/>
</dbReference>
<feature type="region of interest" description="Disordered" evidence="1">
    <location>
        <begin position="93"/>
        <end position="121"/>
    </location>
</feature>
<gene>
    <name evidence="3" type="ORF">OTI717_LOCUS28424</name>
</gene>
<evidence type="ECO:0000313" key="3">
    <source>
        <dbReference type="EMBL" id="CAF3989995.1"/>
    </source>
</evidence>
<sequence>MAQDAIDKDQLVFGYWDIRGLAEPSRLTLHYTKTPYTDKMYQMGDAPEYSRDEWLSEKFKLDLVATERVDKLEKQSFNNLTRHDLKRDAAVLKDMINRITPQPSSDENSDGKEEKEEESST</sequence>
<feature type="domain" description="GST N-terminal" evidence="2">
    <location>
        <begin position="12"/>
        <end position="60"/>
    </location>
</feature>
<organism evidence="3 4">
    <name type="scientific">Rotaria sordida</name>
    <dbReference type="NCBI Taxonomy" id="392033"/>
    <lineage>
        <taxon>Eukaryota</taxon>
        <taxon>Metazoa</taxon>
        <taxon>Spiralia</taxon>
        <taxon>Gnathifera</taxon>
        <taxon>Rotifera</taxon>
        <taxon>Eurotatoria</taxon>
        <taxon>Bdelloidea</taxon>
        <taxon>Philodinida</taxon>
        <taxon>Philodinidae</taxon>
        <taxon>Rotaria</taxon>
    </lineage>
</organism>
<evidence type="ECO:0000256" key="1">
    <source>
        <dbReference type="SAM" id="MobiDB-lite"/>
    </source>
</evidence>
<name>A0A819N8W6_9BILA</name>
<dbReference type="SUPFAM" id="SSF52833">
    <property type="entry name" value="Thioredoxin-like"/>
    <property type="match status" value="1"/>
</dbReference>
<reference evidence="3" key="1">
    <citation type="submission" date="2021-02" db="EMBL/GenBank/DDBJ databases">
        <authorList>
            <person name="Nowell W R."/>
        </authorList>
    </citation>
    <scope>NUCLEOTIDE SEQUENCE</scope>
</reference>
<dbReference type="InterPro" id="IPR036249">
    <property type="entry name" value="Thioredoxin-like_sf"/>
</dbReference>
<proteinExistence type="predicted"/>
<dbReference type="InterPro" id="IPR004045">
    <property type="entry name" value="Glutathione_S-Trfase_N"/>
</dbReference>